<dbReference type="EMBL" id="JBFOLJ010000016">
    <property type="protein sequence ID" value="KAL2468886.1"/>
    <property type="molecule type" value="Genomic_DNA"/>
</dbReference>
<gene>
    <name evidence="2" type="ORF">Fot_50462</name>
</gene>
<evidence type="ECO:0000313" key="3">
    <source>
        <dbReference type="Proteomes" id="UP001604277"/>
    </source>
</evidence>
<dbReference type="Proteomes" id="UP001604277">
    <property type="component" value="Unassembled WGS sequence"/>
</dbReference>
<evidence type="ECO:0000313" key="2">
    <source>
        <dbReference type="EMBL" id="KAL2468886.1"/>
    </source>
</evidence>
<reference evidence="3" key="1">
    <citation type="submission" date="2024-07" db="EMBL/GenBank/DDBJ databases">
        <title>Two chromosome-level genome assemblies of Korean endemic species Abeliophyllum distichum and Forsythia ovata (Oleaceae).</title>
        <authorList>
            <person name="Jang H."/>
        </authorList>
    </citation>
    <scope>NUCLEOTIDE SEQUENCE [LARGE SCALE GENOMIC DNA]</scope>
</reference>
<proteinExistence type="predicted"/>
<evidence type="ECO:0000259" key="1">
    <source>
        <dbReference type="Pfam" id="PF25500"/>
    </source>
</evidence>
<name>A0ABD1PYB1_9LAMI</name>
<dbReference type="AlphaFoldDB" id="A0ABD1PYB1"/>
<keyword evidence="3" id="KW-1185">Reference proteome</keyword>
<comment type="caution">
    <text evidence="2">The sequence shown here is derived from an EMBL/GenBank/DDBJ whole genome shotgun (WGS) entry which is preliminary data.</text>
</comment>
<accession>A0ABD1PYB1</accession>
<dbReference type="PANTHER" id="PTHR33913:SF1">
    <property type="entry name" value="DRBM DOMAIN-CONTAINING PROTEIN"/>
    <property type="match status" value="1"/>
</dbReference>
<dbReference type="InterPro" id="IPR057235">
    <property type="entry name" value="DUF7913"/>
</dbReference>
<protein>
    <recommendedName>
        <fullName evidence="1">DUF7913 domain-containing protein</fullName>
    </recommendedName>
</protein>
<organism evidence="2 3">
    <name type="scientific">Forsythia ovata</name>
    <dbReference type="NCBI Taxonomy" id="205694"/>
    <lineage>
        <taxon>Eukaryota</taxon>
        <taxon>Viridiplantae</taxon>
        <taxon>Streptophyta</taxon>
        <taxon>Embryophyta</taxon>
        <taxon>Tracheophyta</taxon>
        <taxon>Spermatophyta</taxon>
        <taxon>Magnoliopsida</taxon>
        <taxon>eudicotyledons</taxon>
        <taxon>Gunneridae</taxon>
        <taxon>Pentapetalae</taxon>
        <taxon>asterids</taxon>
        <taxon>lamiids</taxon>
        <taxon>Lamiales</taxon>
        <taxon>Oleaceae</taxon>
        <taxon>Forsythieae</taxon>
        <taxon>Forsythia</taxon>
    </lineage>
</organism>
<dbReference type="Pfam" id="PF25500">
    <property type="entry name" value="DUF7913"/>
    <property type="match status" value="1"/>
</dbReference>
<dbReference type="PANTHER" id="PTHR33913">
    <property type="entry name" value="ALEURONE LAYER MORPHOGENESIS PROTEIN"/>
    <property type="match status" value="1"/>
</dbReference>
<sequence length="256" mass="29243">MAPDSDIASEKSEACPREDLVLALMEYLVDPRLPSRVSDNDPPDLSVQQAVSKQMHAVVLLYNYFHRKQHPDIEFLDFVAFCKLSVIMRPTMSAFMKFTNQGESTELNDINDGLSVTEKAIRDACNISVVLDVSKDVPDTEGWPISKVAVLLIDSNKENCLLQFGSVTEGIWSLVEKELDESIINSEISAEETQYIGTYVRRWVLGGMGSRVREVGTREKWDECYLQTSTSGEEVKRGWRRHRKKKTEMYIERLRE</sequence>
<feature type="domain" description="DUF7913" evidence="1">
    <location>
        <begin position="13"/>
        <end position="132"/>
    </location>
</feature>